<dbReference type="AlphaFoldDB" id="A0A238Y8G5"/>
<dbReference type="PROSITE" id="PS51186">
    <property type="entry name" value="GNAT"/>
    <property type="match status" value="1"/>
</dbReference>
<sequence length="200" mass="22337">MRDPKLREIDERAFLRRLSPMLDVYAAAMEPPNEQLPGRHTIMERHASYPGFRAFVVERRGALPVMPAPVQGFGYGFHGARGQWWHDVVHQALSDRQGPEHADSWLEDAFEVAELHVHPQAQGRGFGRTLLSALCEGRPERTVVLSTLDRRPDTPARRLYRSVGMVDLLADFEFPGGGPRYAVMGGTLPLAPYPAPSSSE</sequence>
<dbReference type="Pfam" id="PF13508">
    <property type="entry name" value="Acetyltransf_7"/>
    <property type="match status" value="1"/>
</dbReference>
<feature type="domain" description="N-acetyltransferase" evidence="1">
    <location>
        <begin position="4"/>
        <end position="189"/>
    </location>
</feature>
<evidence type="ECO:0000313" key="2">
    <source>
        <dbReference type="EMBL" id="SNR66894.1"/>
    </source>
</evidence>
<gene>
    <name evidence="2" type="ORF">SAMN06265355_105304</name>
</gene>
<keyword evidence="3" id="KW-1185">Reference proteome</keyword>
<evidence type="ECO:0000259" key="1">
    <source>
        <dbReference type="PROSITE" id="PS51186"/>
    </source>
</evidence>
<reference evidence="3" key="1">
    <citation type="submission" date="2017-06" db="EMBL/GenBank/DDBJ databases">
        <authorList>
            <person name="Varghese N."/>
            <person name="Submissions S."/>
        </authorList>
    </citation>
    <scope>NUCLEOTIDE SEQUENCE [LARGE SCALE GENOMIC DNA]</scope>
    <source>
        <strain evidence="3">DSM 44485</strain>
    </source>
</reference>
<dbReference type="GO" id="GO:0016747">
    <property type="term" value="F:acyltransferase activity, transferring groups other than amino-acyl groups"/>
    <property type="evidence" value="ECO:0007669"/>
    <property type="project" value="InterPro"/>
</dbReference>
<proteinExistence type="predicted"/>
<dbReference type="Gene3D" id="3.40.630.30">
    <property type="match status" value="1"/>
</dbReference>
<dbReference type="CDD" id="cd04301">
    <property type="entry name" value="NAT_SF"/>
    <property type="match status" value="1"/>
</dbReference>
<dbReference type="EMBL" id="FZNP01000005">
    <property type="protein sequence ID" value="SNR66894.1"/>
    <property type="molecule type" value="Genomic_DNA"/>
</dbReference>
<protein>
    <submittedName>
        <fullName evidence="2">Acetyltransferase (GNAT) family protein</fullName>
    </submittedName>
</protein>
<dbReference type="OrthoDB" id="3692150at2"/>
<organism evidence="2 3">
    <name type="scientific">Actinomadura mexicana</name>
    <dbReference type="NCBI Taxonomy" id="134959"/>
    <lineage>
        <taxon>Bacteria</taxon>
        <taxon>Bacillati</taxon>
        <taxon>Actinomycetota</taxon>
        <taxon>Actinomycetes</taxon>
        <taxon>Streptosporangiales</taxon>
        <taxon>Thermomonosporaceae</taxon>
        <taxon>Actinomadura</taxon>
    </lineage>
</organism>
<dbReference type="InterPro" id="IPR000182">
    <property type="entry name" value="GNAT_dom"/>
</dbReference>
<keyword evidence="2" id="KW-0808">Transferase</keyword>
<dbReference type="InterPro" id="IPR016181">
    <property type="entry name" value="Acyl_CoA_acyltransferase"/>
</dbReference>
<dbReference type="SUPFAM" id="SSF55729">
    <property type="entry name" value="Acyl-CoA N-acyltransferases (Nat)"/>
    <property type="match status" value="1"/>
</dbReference>
<evidence type="ECO:0000313" key="3">
    <source>
        <dbReference type="Proteomes" id="UP000198420"/>
    </source>
</evidence>
<name>A0A238Y8G5_9ACTN</name>
<accession>A0A238Y8G5</accession>
<dbReference type="RefSeq" id="WP_089312407.1">
    <property type="nucleotide sequence ID" value="NZ_FZNP01000005.1"/>
</dbReference>
<dbReference type="Proteomes" id="UP000198420">
    <property type="component" value="Unassembled WGS sequence"/>
</dbReference>